<evidence type="ECO:0000259" key="1">
    <source>
        <dbReference type="Pfam" id="PF00650"/>
    </source>
</evidence>
<reference evidence="2" key="1">
    <citation type="submission" date="2025-05" db="UniProtKB">
        <authorList>
            <consortium name="EnsemblMetazoa"/>
        </authorList>
    </citation>
    <scope>IDENTIFICATION</scope>
</reference>
<accession>A0ABM5KTE5</accession>
<proteinExistence type="predicted"/>
<name>A0ABM5KTE5_DIAVI</name>
<dbReference type="SUPFAM" id="SSF46938">
    <property type="entry name" value="CRAL/TRIO N-terminal domain"/>
    <property type="match status" value="2"/>
</dbReference>
<keyword evidence="3" id="KW-1185">Reference proteome</keyword>
<evidence type="ECO:0000313" key="3">
    <source>
        <dbReference type="Proteomes" id="UP001652700"/>
    </source>
</evidence>
<dbReference type="InterPro" id="IPR036865">
    <property type="entry name" value="CRAL-TRIO_dom_sf"/>
</dbReference>
<feature type="domain" description="CRAL-TRIO" evidence="1">
    <location>
        <begin position="96"/>
        <end position="218"/>
    </location>
</feature>
<dbReference type="EnsemblMetazoa" id="XM_050657507.1">
    <property type="protein sequence ID" value="XP_050513464.1"/>
    <property type="gene ID" value="LOC114341612"/>
</dbReference>
<protein>
    <recommendedName>
        <fullName evidence="1">CRAL-TRIO domain-containing protein</fullName>
    </recommendedName>
</protein>
<dbReference type="PANTHER" id="PTHR10174:SF213">
    <property type="entry name" value="CRAL-TRIO DOMAIN-CONTAINING PROTEIN"/>
    <property type="match status" value="1"/>
</dbReference>
<dbReference type="PANTHER" id="PTHR10174">
    <property type="entry name" value="ALPHA-TOCOPHEROL TRANSFER PROTEIN-RELATED"/>
    <property type="match status" value="1"/>
</dbReference>
<dbReference type="SUPFAM" id="SSF52087">
    <property type="entry name" value="CRAL/TRIO domain"/>
    <property type="match status" value="2"/>
</dbReference>
<dbReference type="RefSeq" id="XP_050513464.1">
    <property type="nucleotide sequence ID" value="XM_050657507.1"/>
</dbReference>
<evidence type="ECO:0000313" key="2">
    <source>
        <dbReference type="EnsemblMetazoa" id="XP_050513464.1"/>
    </source>
</evidence>
<sequence length="523" mass="61005">MKFKFSADDVIAEKRTTQGNINLIKQWLFAANEKYVPSKLSAEFIVLFLLSCNNDIDMTKKTITAYYKLRKDAPELFDDRTSEREDIQKALNTLRMVSIPNRTEENYQVVYLSLKDTDSSNFELNPVMKASLMLIDIEHHNSPPDGVMFLADMKGFGFLHAFKLNPISLKKYFNYLGEGIPTQFKGMHLMNGNYFVDQLLSILKVFMASDLIKRISKMKFKFSVEDILDKGRTSLKNIDVIKEWLLTVKENHVPSTIQDELIVLFLLSCEDDIDLTKKTVCAYYRLRMEAPEIHDDRNTKREDIKKALNTLRMITVPVRTEDNYQVLYFSLRDTNYINFELLPTMKASLMLLDIEHQSHPPDGVVFLADMKGFGVGHVIKLRPDPLKKYFTYIEEGVPIRFVGLHFMNGNFFLDNLMSMLRIFISPDVLKRKFPNYRQSPLLPQSLDSWCPIVLLVFFWNIKQIGSLWQTLDVLENCNLYRNYCTDSPSTCCLRLNLYMFIHTVGIQKNYCQRTVFLRKWEGI</sequence>
<dbReference type="Pfam" id="PF00650">
    <property type="entry name" value="CRAL_TRIO"/>
    <property type="match status" value="2"/>
</dbReference>
<dbReference type="GeneID" id="114341612"/>
<dbReference type="Proteomes" id="UP001652700">
    <property type="component" value="Unplaced"/>
</dbReference>
<dbReference type="InterPro" id="IPR001251">
    <property type="entry name" value="CRAL-TRIO_dom"/>
</dbReference>
<dbReference type="Gene3D" id="3.40.525.10">
    <property type="entry name" value="CRAL-TRIO lipid binding domain"/>
    <property type="match status" value="2"/>
</dbReference>
<dbReference type="InterPro" id="IPR036273">
    <property type="entry name" value="CRAL/TRIO_N_dom_sf"/>
</dbReference>
<organism evidence="2 3">
    <name type="scientific">Diabrotica virgifera virgifera</name>
    <name type="common">western corn rootworm</name>
    <dbReference type="NCBI Taxonomy" id="50390"/>
    <lineage>
        <taxon>Eukaryota</taxon>
        <taxon>Metazoa</taxon>
        <taxon>Ecdysozoa</taxon>
        <taxon>Arthropoda</taxon>
        <taxon>Hexapoda</taxon>
        <taxon>Insecta</taxon>
        <taxon>Pterygota</taxon>
        <taxon>Neoptera</taxon>
        <taxon>Endopterygota</taxon>
        <taxon>Coleoptera</taxon>
        <taxon>Polyphaga</taxon>
        <taxon>Cucujiformia</taxon>
        <taxon>Chrysomeloidea</taxon>
        <taxon>Chrysomelidae</taxon>
        <taxon>Galerucinae</taxon>
        <taxon>Diabroticina</taxon>
        <taxon>Diabroticites</taxon>
        <taxon>Diabrotica</taxon>
    </lineage>
</organism>
<feature type="domain" description="CRAL-TRIO" evidence="1">
    <location>
        <begin position="314"/>
        <end position="431"/>
    </location>
</feature>